<feature type="region of interest" description="Disordered" evidence="1">
    <location>
        <begin position="98"/>
        <end position="135"/>
    </location>
</feature>
<evidence type="ECO:0000313" key="3">
    <source>
        <dbReference type="EMBL" id="CDI74962.1"/>
    </source>
</evidence>
<gene>
    <name evidence="3" type="ORF">EPH_0003960</name>
</gene>
<feature type="region of interest" description="Disordered" evidence="1">
    <location>
        <begin position="188"/>
        <end position="207"/>
    </location>
</feature>
<reference evidence="3" key="2">
    <citation type="submission" date="2013-10" db="EMBL/GenBank/DDBJ databases">
        <authorList>
            <person name="Aslett M."/>
        </authorList>
    </citation>
    <scope>NUCLEOTIDE SEQUENCE [LARGE SCALE GENOMIC DNA]</scope>
    <source>
        <strain evidence="3">Houghton</strain>
    </source>
</reference>
<keyword evidence="2" id="KW-0472">Membrane</keyword>
<reference evidence="3" key="1">
    <citation type="submission" date="2013-10" db="EMBL/GenBank/DDBJ databases">
        <title>Genomic analysis of the causative agents of coccidiosis in chickens.</title>
        <authorList>
            <person name="Reid A.J."/>
            <person name="Blake D."/>
            <person name="Billington K."/>
            <person name="Browne H."/>
            <person name="Dunn M."/>
            <person name="Hung S."/>
            <person name="Kawahara F."/>
            <person name="Miranda-Saavedra D."/>
            <person name="Mourier T."/>
            <person name="Nagra H."/>
            <person name="Otto T.D."/>
            <person name="Rawlings N."/>
            <person name="Sanchez A."/>
            <person name="Sanders M."/>
            <person name="Subramaniam C."/>
            <person name="Tay Y."/>
            <person name="Dear P."/>
            <person name="Doerig C."/>
            <person name="Gruber A."/>
            <person name="Parkinson J."/>
            <person name="Shirley M."/>
            <person name="Wan K.L."/>
            <person name="Berriman M."/>
            <person name="Tomley F."/>
            <person name="Pain A."/>
        </authorList>
    </citation>
    <scope>NUCLEOTIDE SEQUENCE [LARGE SCALE GENOMIC DNA]</scope>
    <source>
        <strain evidence="3">Houghton</strain>
    </source>
</reference>
<dbReference type="AlphaFoldDB" id="U6G622"/>
<keyword evidence="2" id="KW-1133">Transmembrane helix</keyword>
<feature type="region of interest" description="Disordered" evidence="1">
    <location>
        <begin position="519"/>
        <end position="543"/>
    </location>
</feature>
<feature type="transmembrane region" description="Helical" evidence="2">
    <location>
        <begin position="446"/>
        <end position="464"/>
    </location>
</feature>
<evidence type="ECO:0000256" key="1">
    <source>
        <dbReference type="SAM" id="MobiDB-lite"/>
    </source>
</evidence>
<accession>U6G622</accession>
<dbReference type="Proteomes" id="UP000018201">
    <property type="component" value="Unassembled WGS sequence"/>
</dbReference>
<feature type="region of interest" description="Disordered" evidence="1">
    <location>
        <begin position="60"/>
        <end position="80"/>
    </location>
</feature>
<feature type="transmembrane region" description="Helical" evidence="2">
    <location>
        <begin position="470"/>
        <end position="490"/>
    </location>
</feature>
<proteinExistence type="predicted"/>
<name>U6G622_9EIME</name>
<protein>
    <submittedName>
        <fullName evidence="3">Uncharacterized protein</fullName>
    </submittedName>
</protein>
<organism evidence="3 4">
    <name type="scientific">Eimeria praecox</name>
    <dbReference type="NCBI Taxonomy" id="51316"/>
    <lineage>
        <taxon>Eukaryota</taxon>
        <taxon>Sar</taxon>
        <taxon>Alveolata</taxon>
        <taxon>Apicomplexa</taxon>
        <taxon>Conoidasida</taxon>
        <taxon>Coccidia</taxon>
        <taxon>Eucoccidiorida</taxon>
        <taxon>Eimeriorina</taxon>
        <taxon>Eimeriidae</taxon>
        <taxon>Eimeria</taxon>
    </lineage>
</organism>
<dbReference type="VEuPathDB" id="ToxoDB:EPH_0003960"/>
<feature type="compositionally biased region" description="Polar residues" evidence="1">
    <location>
        <begin position="194"/>
        <end position="206"/>
    </location>
</feature>
<keyword evidence="2" id="KW-0812">Transmembrane</keyword>
<feature type="compositionally biased region" description="Low complexity" evidence="1">
    <location>
        <begin position="98"/>
        <end position="119"/>
    </location>
</feature>
<dbReference type="EMBL" id="HG690623">
    <property type="protein sequence ID" value="CDI74962.1"/>
    <property type="molecule type" value="Genomic_DNA"/>
</dbReference>
<dbReference type="OrthoDB" id="347027at2759"/>
<evidence type="ECO:0000313" key="4">
    <source>
        <dbReference type="Proteomes" id="UP000018201"/>
    </source>
</evidence>
<keyword evidence="4" id="KW-1185">Reference proteome</keyword>
<evidence type="ECO:0000256" key="2">
    <source>
        <dbReference type="SAM" id="Phobius"/>
    </source>
</evidence>
<sequence length="656" mass="68979">MWNLSSRRASLALLRVQGTGTSPDMSTPCVLPEGTAVVQRWYRGGSAAADAAADAATPAAATAGSSSGSPPGPHADSAWYRGGSAAADAAAAAATPAAATAGSSSGSPPGPHADSADASGNGGARERRSPGRQSASAFRAFSTVKNFSRVACLAFPEEAANASSRLGYARLQLLLGYVVPEILEEEPVAEDNGDSAQETAGTSAGSQPALHVPYRPYIGIRGCPVAFPISLLSLSLACYARRAPEQSSCLLLVLLALFRTVFTPFAVLDDGILSGKEEAFVVLQGSRYLHRSQDTRSLIKEPSCGICGECSGSCKHSSTSNSRGGGVDTEGSSLYTAELDEGAIAKDVQQQLQQQLQHRQQGQGEFGGCRIRLMLQLLPHKTSECGTIPLLDELSALLLPTPQETQEAALPPLNFPAVWSDIQDAHRKLTEGYFLFRYSWLYDAVYWERPVLSFACLLAFIFLWKHPCFLPAALLFLSGLLLLIVSFIHLPTPPVEASSACRVDSAAAAAAPAAATAATAAEAGPERGRGISPEGPRQRGRPGSLKAFEIRESENCAEASLLRSLLSAAVPPPLQLRVRQCHIVGALWVLGAWAAAEPASACSIASYLVLASGLALLTSRLAVVGAAVRLLLACYREVRLCRQRRGRQHLIAAPMG</sequence>